<organism evidence="1 2">
    <name type="scientific">Ixodes persulcatus</name>
    <name type="common">Taiga tick</name>
    <dbReference type="NCBI Taxonomy" id="34615"/>
    <lineage>
        <taxon>Eukaryota</taxon>
        <taxon>Metazoa</taxon>
        <taxon>Ecdysozoa</taxon>
        <taxon>Arthropoda</taxon>
        <taxon>Chelicerata</taxon>
        <taxon>Arachnida</taxon>
        <taxon>Acari</taxon>
        <taxon>Parasitiformes</taxon>
        <taxon>Ixodida</taxon>
        <taxon>Ixodoidea</taxon>
        <taxon>Ixodidae</taxon>
        <taxon>Ixodinae</taxon>
        <taxon>Ixodes</taxon>
    </lineage>
</organism>
<keyword evidence="2" id="KW-1185">Reference proteome</keyword>
<evidence type="ECO:0000313" key="2">
    <source>
        <dbReference type="Proteomes" id="UP000805193"/>
    </source>
</evidence>
<proteinExistence type="predicted"/>
<accession>A0AC60R0T1</accession>
<protein>
    <submittedName>
        <fullName evidence="1">Uncharacterized protein</fullName>
    </submittedName>
</protein>
<reference evidence="1 2" key="1">
    <citation type="journal article" date="2020" name="Cell">
        <title>Large-Scale Comparative Analyses of Tick Genomes Elucidate Their Genetic Diversity and Vector Capacities.</title>
        <authorList>
            <consortium name="Tick Genome and Microbiome Consortium (TIGMIC)"/>
            <person name="Jia N."/>
            <person name="Wang J."/>
            <person name="Shi W."/>
            <person name="Du L."/>
            <person name="Sun Y."/>
            <person name="Zhan W."/>
            <person name="Jiang J.F."/>
            <person name="Wang Q."/>
            <person name="Zhang B."/>
            <person name="Ji P."/>
            <person name="Bell-Sakyi L."/>
            <person name="Cui X.M."/>
            <person name="Yuan T.T."/>
            <person name="Jiang B.G."/>
            <person name="Yang W.F."/>
            <person name="Lam T.T."/>
            <person name="Chang Q.C."/>
            <person name="Ding S.J."/>
            <person name="Wang X.J."/>
            <person name="Zhu J.G."/>
            <person name="Ruan X.D."/>
            <person name="Zhao L."/>
            <person name="Wei J.T."/>
            <person name="Ye R.Z."/>
            <person name="Que T.C."/>
            <person name="Du C.H."/>
            <person name="Zhou Y.H."/>
            <person name="Cheng J.X."/>
            <person name="Dai P.F."/>
            <person name="Guo W.B."/>
            <person name="Han X.H."/>
            <person name="Huang E.J."/>
            <person name="Li L.F."/>
            <person name="Wei W."/>
            <person name="Gao Y.C."/>
            <person name="Liu J.Z."/>
            <person name="Shao H.Z."/>
            <person name="Wang X."/>
            <person name="Wang C.C."/>
            <person name="Yang T.C."/>
            <person name="Huo Q.B."/>
            <person name="Li W."/>
            <person name="Chen H.Y."/>
            <person name="Chen S.E."/>
            <person name="Zhou L.G."/>
            <person name="Ni X.B."/>
            <person name="Tian J.H."/>
            <person name="Sheng Y."/>
            <person name="Liu T."/>
            <person name="Pan Y.S."/>
            <person name="Xia L.Y."/>
            <person name="Li J."/>
            <person name="Zhao F."/>
            <person name="Cao W.C."/>
        </authorList>
    </citation>
    <scope>NUCLEOTIDE SEQUENCE [LARGE SCALE GENOMIC DNA]</scope>
    <source>
        <strain evidence="1">Iper-2018</strain>
    </source>
</reference>
<sequence>MSLIGPKTYALLKFLTAPERQSSKSFEEFRQLLRNHLSPKPSVIGERPKFHRRSQTEDEPISEFVAEIRRLAQTREFGNLMSHSETALSAASDEQISSGTFSYCVNTPQGVFQCGQYKDHIVRVPPEEDISTPLGPFRESEGPPTTVEGLITEATNIERALQARAAHYHRAPGVAAFSSSSCSTTDIREKIRDLVREEIKRLLPAAASPASPSIAEIVSKQVYQALQPEDLVSTTP</sequence>
<gene>
    <name evidence="1" type="ORF">HPB47_014129</name>
</gene>
<dbReference type="EMBL" id="JABSTQ010000242">
    <property type="protein sequence ID" value="KAG0445540.1"/>
    <property type="molecule type" value="Genomic_DNA"/>
</dbReference>
<evidence type="ECO:0000313" key="1">
    <source>
        <dbReference type="EMBL" id="KAG0445540.1"/>
    </source>
</evidence>
<comment type="caution">
    <text evidence="1">The sequence shown here is derived from an EMBL/GenBank/DDBJ whole genome shotgun (WGS) entry which is preliminary data.</text>
</comment>
<dbReference type="Proteomes" id="UP000805193">
    <property type="component" value="Unassembled WGS sequence"/>
</dbReference>
<name>A0AC60R0T1_IXOPE</name>